<proteinExistence type="predicted"/>
<reference evidence="2" key="1">
    <citation type="journal article" date="2017" name="Biotechnol. Biofuels">
        <title>Evaluation of environmental bacterial communities as a factor affecting the growth of duckweed Lemna minor.</title>
        <authorList>
            <person name="Ishizawa H."/>
            <person name="Kuroda M."/>
            <person name="Morikawa M."/>
            <person name="Ike M."/>
        </authorList>
    </citation>
    <scope>NUCLEOTIDE SEQUENCE [LARGE SCALE GENOMIC DNA]</scope>
    <source>
        <strain evidence="2">M6</strain>
    </source>
</reference>
<dbReference type="AlphaFoldDB" id="A0A3G9G4C0"/>
<reference evidence="2" key="2">
    <citation type="journal article" date="2017" name="Plant Physiol. Biochem.">
        <title>Differential oxidative and antioxidative response of duckweed Lemna minor toward plant growth promoting/inhibiting bacteria.</title>
        <authorList>
            <person name="Ishizawa H."/>
            <person name="Kuroda M."/>
            <person name="Morikawa M."/>
            <person name="Ike M."/>
        </authorList>
    </citation>
    <scope>NUCLEOTIDE SEQUENCE [LARGE SCALE GENOMIC DNA]</scope>
    <source>
        <strain evidence="2">M6</strain>
    </source>
</reference>
<organism evidence="1 2">
    <name type="scientific">Asticcacaulis excentricus</name>
    <dbReference type="NCBI Taxonomy" id="78587"/>
    <lineage>
        <taxon>Bacteria</taxon>
        <taxon>Pseudomonadati</taxon>
        <taxon>Pseudomonadota</taxon>
        <taxon>Alphaproteobacteria</taxon>
        <taxon>Caulobacterales</taxon>
        <taxon>Caulobacteraceae</taxon>
        <taxon>Asticcacaulis</taxon>
    </lineage>
</organism>
<evidence type="ECO:0000313" key="2">
    <source>
        <dbReference type="Proteomes" id="UP000278756"/>
    </source>
</evidence>
<dbReference type="Proteomes" id="UP000278756">
    <property type="component" value="Chromosome 1"/>
</dbReference>
<sequence>MALWCAAIKALTLAEDVNAVAAMVNGAAITVAAVDPSAALRVHKPICIPLASGQEAMSACAAKMRKA</sequence>
<dbReference type="EMBL" id="AP018827">
    <property type="protein sequence ID" value="BBF79804.1"/>
    <property type="molecule type" value="Genomic_DNA"/>
</dbReference>
<evidence type="ECO:0000313" key="1">
    <source>
        <dbReference type="EMBL" id="BBF79804.1"/>
    </source>
</evidence>
<accession>A0A3G9G4C0</accession>
<name>A0A3G9G4C0_9CAUL</name>
<protein>
    <submittedName>
        <fullName evidence="1">Uncharacterized protein</fullName>
    </submittedName>
</protein>
<gene>
    <name evidence="1" type="ORF">EM6_0376</name>
</gene>